<proteinExistence type="predicted"/>
<organism evidence="2 3">
    <name type="scientific">Rubricoccus marinus</name>
    <dbReference type="NCBI Taxonomy" id="716817"/>
    <lineage>
        <taxon>Bacteria</taxon>
        <taxon>Pseudomonadati</taxon>
        <taxon>Rhodothermota</taxon>
        <taxon>Rhodothermia</taxon>
        <taxon>Rhodothermales</taxon>
        <taxon>Rubricoccaceae</taxon>
        <taxon>Rubricoccus</taxon>
    </lineage>
</organism>
<evidence type="ECO:0000313" key="2">
    <source>
        <dbReference type="EMBL" id="OZC01663.1"/>
    </source>
</evidence>
<dbReference type="InterPro" id="IPR045466">
    <property type="entry name" value="DUF6498"/>
</dbReference>
<feature type="transmembrane region" description="Helical" evidence="1">
    <location>
        <begin position="12"/>
        <end position="34"/>
    </location>
</feature>
<sequence length="212" mass="22549">MPTPTFFRAPSTSSAVGLVLANLVPLAGVIWFGWDLFGIMWLYWAENAVIGVFGVLRIITAGEIHHWATVTGRTFLAAFFCVHYGFFWFVHGVFVYALFGGGRELEGAGMAALSGVPIEGLVPLVVSHGASFVMNYLVGGESRSTSGPAEMTKPYGRVVVLHVAILGGGFLLVAAGGAVWALALFIVLKTALDLGIHLKGHQMRLAKTEADA</sequence>
<keyword evidence="3" id="KW-1185">Reference proteome</keyword>
<reference evidence="2 3" key="1">
    <citation type="submission" date="2016-11" db="EMBL/GenBank/DDBJ databases">
        <title>Study of marine rhodopsin-containing bacteria.</title>
        <authorList>
            <person name="Yoshizawa S."/>
            <person name="Kumagai Y."/>
            <person name="Kogure K."/>
        </authorList>
    </citation>
    <scope>NUCLEOTIDE SEQUENCE [LARGE SCALE GENOMIC DNA]</scope>
    <source>
        <strain evidence="2 3">SG-29</strain>
    </source>
</reference>
<name>A0A259TV92_9BACT</name>
<evidence type="ECO:0000256" key="1">
    <source>
        <dbReference type="SAM" id="Phobius"/>
    </source>
</evidence>
<dbReference type="OrthoDB" id="1200986at2"/>
<feature type="transmembrane region" description="Helical" evidence="1">
    <location>
        <begin position="159"/>
        <end position="188"/>
    </location>
</feature>
<dbReference type="Proteomes" id="UP000216446">
    <property type="component" value="Unassembled WGS sequence"/>
</dbReference>
<protein>
    <submittedName>
        <fullName evidence="2">Uncharacterized protein</fullName>
    </submittedName>
</protein>
<keyword evidence="1" id="KW-1133">Transmembrane helix</keyword>
<comment type="caution">
    <text evidence="2">The sequence shown here is derived from an EMBL/GenBank/DDBJ whole genome shotgun (WGS) entry which is preliminary data.</text>
</comment>
<keyword evidence="1" id="KW-0472">Membrane</keyword>
<dbReference type="RefSeq" id="WP_094545285.1">
    <property type="nucleotide sequence ID" value="NZ_MQWB01000001.1"/>
</dbReference>
<accession>A0A259TV92</accession>
<feature type="transmembrane region" description="Helical" evidence="1">
    <location>
        <begin position="74"/>
        <end position="100"/>
    </location>
</feature>
<evidence type="ECO:0000313" key="3">
    <source>
        <dbReference type="Proteomes" id="UP000216446"/>
    </source>
</evidence>
<dbReference type="EMBL" id="MQWB01000001">
    <property type="protein sequence ID" value="OZC01663.1"/>
    <property type="molecule type" value="Genomic_DNA"/>
</dbReference>
<keyword evidence="1" id="KW-0812">Transmembrane</keyword>
<dbReference type="InParanoid" id="A0A259TV92"/>
<feature type="transmembrane region" description="Helical" evidence="1">
    <location>
        <begin position="40"/>
        <end position="62"/>
    </location>
</feature>
<dbReference type="AlphaFoldDB" id="A0A259TV92"/>
<feature type="transmembrane region" description="Helical" evidence="1">
    <location>
        <begin position="120"/>
        <end position="138"/>
    </location>
</feature>
<gene>
    <name evidence="2" type="ORF">BSZ36_00905</name>
</gene>
<dbReference type="Pfam" id="PF20108">
    <property type="entry name" value="DUF6498"/>
    <property type="match status" value="1"/>
</dbReference>